<dbReference type="EMBL" id="JAUKUA010000001">
    <property type="protein sequence ID" value="KAK0730338.1"/>
    <property type="molecule type" value="Genomic_DNA"/>
</dbReference>
<dbReference type="SUPFAM" id="SSF51445">
    <property type="entry name" value="(Trans)glycosidases"/>
    <property type="match status" value="1"/>
</dbReference>
<keyword evidence="3" id="KW-0119">Carbohydrate metabolism</keyword>
<comment type="catalytic activity">
    <reaction evidence="1">
        <text>Hydrolysis of terminal, non-reducing alpha-D-galactose residues in alpha-D-galactosides, including galactose oligosaccharides, galactomannans and galactolipids.</text>
        <dbReference type="EC" id="3.2.1.22"/>
    </reaction>
</comment>
<dbReference type="InterPro" id="IPR017853">
    <property type="entry name" value="GH"/>
</dbReference>
<evidence type="ECO:0000313" key="5">
    <source>
        <dbReference type="EMBL" id="KAK0730338.1"/>
    </source>
</evidence>
<dbReference type="GO" id="GO:0047274">
    <property type="term" value="F:galactinol-sucrose galactosyltransferase activity"/>
    <property type="evidence" value="ECO:0007669"/>
    <property type="project" value="UniProtKB-EC"/>
</dbReference>
<organism evidence="5 6">
    <name type="scientific">Lasiosphaeris hirsuta</name>
    <dbReference type="NCBI Taxonomy" id="260670"/>
    <lineage>
        <taxon>Eukaryota</taxon>
        <taxon>Fungi</taxon>
        <taxon>Dikarya</taxon>
        <taxon>Ascomycota</taxon>
        <taxon>Pezizomycotina</taxon>
        <taxon>Sordariomycetes</taxon>
        <taxon>Sordariomycetidae</taxon>
        <taxon>Sordariales</taxon>
        <taxon>Lasiosphaeriaceae</taxon>
        <taxon>Lasiosphaeris</taxon>
    </lineage>
</organism>
<dbReference type="PANTHER" id="PTHR31268:SF32">
    <property type="entry name" value="GALACTINOL--SUCROSE GALACTOSYLTRANSFERASE 2-RELATED"/>
    <property type="match status" value="1"/>
</dbReference>
<evidence type="ECO:0000313" key="6">
    <source>
        <dbReference type="Proteomes" id="UP001172102"/>
    </source>
</evidence>
<keyword evidence="6" id="KW-1185">Reference proteome</keyword>
<name>A0AA40ECH6_9PEZI</name>
<protein>
    <submittedName>
        <fullName evidence="5">Raffinose synthase Sip1</fullName>
    </submittedName>
</protein>
<dbReference type="FunFam" id="3.20.20.70:FF:000222">
    <property type="entry name" value="Raffinose synthase Sip1 protein"/>
    <property type="match status" value="1"/>
</dbReference>
<dbReference type="InterPro" id="IPR013785">
    <property type="entry name" value="Aldolase_TIM"/>
</dbReference>
<evidence type="ECO:0000256" key="4">
    <source>
        <dbReference type="ARBA" id="ARBA00049426"/>
    </source>
</evidence>
<reference evidence="5" key="1">
    <citation type="submission" date="2023-06" db="EMBL/GenBank/DDBJ databases">
        <title>Genome-scale phylogeny and comparative genomics of the fungal order Sordariales.</title>
        <authorList>
            <consortium name="Lawrence Berkeley National Laboratory"/>
            <person name="Hensen N."/>
            <person name="Bonometti L."/>
            <person name="Westerberg I."/>
            <person name="Brannstrom I.O."/>
            <person name="Guillou S."/>
            <person name="Cros-Aarteil S."/>
            <person name="Calhoun S."/>
            <person name="Haridas S."/>
            <person name="Kuo A."/>
            <person name="Mondo S."/>
            <person name="Pangilinan J."/>
            <person name="Riley R."/>
            <person name="Labutti K."/>
            <person name="Andreopoulos B."/>
            <person name="Lipzen A."/>
            <person name="Chen C."/>
            <person name="Yanf M."/>
            <person name="Daum C."/>
            <person name="Ng V."/>
            <person name="Clum A."/>
            <person name="Steindorff A."/>
            <person name="Ohm R."/>
            <person name="Martin F."/>
            <person name="Silar P."/>
            <person name="Natvig D."/>
            <person name="Lalanne C."/>
            <person name="Gautier V."/>
            <person name="Ament-Velasquez S.L."/>
            <person name="Kruys A."/>
            <person name="Hutchinson M.I."/>
            <person name="Powell A.J."/>
            <person name="Barry K."/>
            <person name="Miller A.N."/>
            <person name="Grigoriev I.V."/>
            <person name="Debuchy R."/>
            <person name="Gladieux P."/>
            <person name="Thoren M.H."/>
            <person name="Johannesson H."/>
        </authorList>
    </citation>
    <scope>NUCLEOTIDE SEQUENCE</scope>
    <source>
        <strain evidence="5">SMH4607-1</strain>
    </source>
</reference>
<evidence type="ECO:0000256" key="1">
    <source>
        <dbReference type="ARBA" id="ARBA00001255"/>
    </source>
</evidence>
<dbReference type="Proteomes" id="UP001172102">
    <property type="component" value="Unassembled WGS sequence"/>
</dbReference>
<comment type="similarity">
    <text evidence="2">Belongs to the glycosyl hydrolases 36 family.</text>
</comment>
<accession>A0AA40ECH6</accession>
<dbReference type="Gene3D" id="3.20.20.70">
    <property type="entry name" value="Aldolase class I"/>
    <property type="match status" value="1"/>
</dbReference>
<evidence type="ECO:0000256" key="2">
    <source>
        <dbReference type="ARBA" id="ARBA00007240"/>
    </source>
</evidence>
<sequence length="904" mass="99439">MSTGPSEPEAEAVFQAAFIPKQRPVAVASPDMVAFIATYPPLGQVSQLRNADVTFTAVLEISPELVAEPWELALWHSENDGSSDGEWVEAMFVSSGPNLHPSTVHNAGDALTRLYFTANLNVKISLNFTVKFRRSPDHSWRWIRDEQGLGDGIIIINQAAVQESDTEDLPDLIQGLNPDLKWKSHMSQCPGTRLWSVQAPIGGSKDDNSAVADIPLGVPWGTFLNRWFALVRIWTPWLTPRHGDSKLKLGKDAVLCSFLSPKGKHLVILGISGVNDVMTLFRSSESGELLIHVRNDGTDASTGTVLVAVGDNFESANASVMYQARSFVVGSQPADLYDAEVATPQDKGDGVEPLWYEDWYDGLGYCTWNALGQRLTDQKVLKAVDTLAENGIKISSLIIDDNWQDIDYRGDGQWQQSWNDFEAEPKAFPKGLKALVSEIRSKHRNIQHIAVWHALLGYWAGVSPDGQIAKRYKTVEVTRTDSDPRNLPLGGKMTVVAKEDAGRFYDDFYCFLTSCGVDGVKTDGQYMVDNLVSAEARKELIQTYQDAWTLASLRHFSNKVISCMSQNPQMLFYSQLPINRPAVVCRNSDDFIPEVPSSHPWHIWANAHNALLTQHLNILPDWDMFQTVHEYSGFHAAARCVSGGPVYITDVPGQHDVDLIRQMTGVTTRGKTVVFRPSVLGRAIDQYAGYHDAQLLKIGAYHGRAATGTPIIGLFNVLARPLTDIVPLARFSGVLPSTNYVVRSHLTGKVTSPLQIDTQASLLTVSLGVGGHDILCAFPLTEFESKTHGQVFLANLGLVGKMTGCAAILNSKYGVLENGRLIIDITLKALGVLGVYISTLSNLSVKEDFMATIQGQPIPPHTVSIDEADGNVLKVDIETAWNEMGLESGWSNEVEVKIYFPLEK</sequence>
<dbReference type="AlphaFoldDB" id="A0AA40ECH6"/>
<dbReference type="PANTHER" id="PTHR31268">
    <property type="match status" value="1"/>
</dbReference>
<evidence type="ECO:0000256" key="3">
    <source>
        <dbReference type="ARBA" id="ARBA00023277"/>
    </source>
</evidence>
<comment type="catalytic activity">
    <reaction evidence="4">
        <text>alpha-D-galactosyl-(1-&gt;3)-1D-myo-inositol + sucrose = raffinose + myo-inositol</text>
        <dbReference type="Rhea" id="RHEA:20161"/>
        <dbReference type="ChEBI" id="CHEBI:16634"/>
        <dbReference type="ChEBI" id="CHEBI:17268"/>
        <dbReference type="ChEBI" id="CHEBI:17505"/>
        <dbReference type="ChEBI" id="CHEBI:17992"/>
        <dbReference type="EC" id="2.4.1.82"/>
    </reaction>
</comment>
<dbReference type="Pfam" id="PF05691">
    <property type="entry name" value="Raffinose_syn"/>
    <property type="match status" value="1"/>
</dbReference>
<comment type="caution">
    <text evidence="5">The sequence shown here is derived from an EMBL/GenBank/DDBJ whole genome shotgun (WGS) entry which is preliminary data.</text>
</comment>
<gene>
    <name evidence="5" type="ORF">B0H67DRAFT_476165</name>
</gene>
<dbReference type="InterPro" id="IPR008811">
    <property type="entry name" value="Glycosyl_hydrolases_36"/>
</dbReference>
<dbReference type="GO" id="GO:0004557">
    <property type="term" value="F:alpha-galactosidase activity"/>
    <property type="evidence" value="ECO:0007669"/>
    <property type="project" value="UniProtKB-EC"/>
</dbReference>
<proteinExistence type="inferred from homology"/>